<name>A0A2R8FBM4_9CHLA</name>
<evidence type="ECO:0000256" key="1">
    <source>
        <dbReference type="SAM" id="MobiDB-lite"/>
    </source>
</evidence>
<keyword evidence="3" id="KW-1185">Reference proteome</keyword>
<reference evidence="3" key="1">
    <citation type="submission" date="2017-11" db="EMBL/GenBank/DDBJ databases">
        <authorList>
            <person name="Seth-Smith MB H."/>
        </authorList>
    </citation>
    <scope>NUCLEOTIDE SEQUENCE [LARGE SCALE GENOMIC DNA]</scope>
</reference>
<dbReference type="RefSeq" id="WP_108896780.1">
    <property type="nucleotide sequence ID" value="NZ_LT993738.1"/>
</dbReference>
<dbReference type="EMBL" id="LT993738">
    <property type="protein sequence ID" value="SPN73835.1"/>
    <property type="molecule type" value="Genomic_DNA"/>
</dbReference>
<protein>
    <submittedName>
        <fullName evidence="2">Uncharacterized protein</fullName>
    </submittedName>
</protein>
<sequence>MEPRYIHIRPPEPKTLETPKTEKPGIPEYMTMANMPHFEGPVKTLDQLRLALIEQRGVEEGQKMYDNFIQSILISTFGLVHKDMDRAQKASKRMRSVYKEQ</sequence>
<dbReference type="KEGG" id="csee:C10C_0687"/>
<feature type="region of interest" description="Disordered" evidence="1">
    <location>
        <begin position="1"/>
        <end position="23"/>
    </location>
</feature>
<evidence type="ECO:0000313" key="2">
    <source>
        <dbReference type="EMBL" id="SPN73835.1"/>
    </source>
</evidence>
<accession>A0A2R8FBM4</accession>
<dbReference type="Proteomes" id="UP000244926">
    <property type="component" value="Chromosome I"/>
</dbReference>
<gene>
    <name evidence="2" type="ORF">C10C_0687</name>
</gene>
<evidence type="ECO:0000313" key="3">
    <source>
        <dbReference type="Proteomes" id="UP000244926"/>
    </source>
</evidence>
<dbReference type="AlphaFoldDB" id="A0A2R8FBM4"/>
<proteinExistence type="predicted"/>
<organism evidence="2 3">
    <name type="scientific">Chlamydia serpentis</name>
    <dbReference type="NCBI Taxonomy" id="1967782"/>
    <lineage>
        <taxon>Bacteria</taxon>
        <taxon>Pseudomonadati</taxon>
        <taxon>Chlamydiota</taxon>
        <taxon>Chlamydiia</taxon>
        <taxon>Chlamydiales</taxon>
        <taxon>Chlamydiaceae</taxon>
        <taxon>Chlamydia/Chlamydophila group</taxon>
        <taxon>Chlamydia</taxon>
    </lineage>
</organism>
<dbReference type="OrthoDB" id="18136at2"/>